<dbReference type="InterPro" id="IPR029060">
    <property type="entry name" value="PIN-like_dom_sf"/>
</dbReference>
<dbReference type="InterPro" id="IPR002716">
    <property type="entry name" value="PIN_dom"/>
</dbReference>
<dbReference type="SUPFAM" id="SSF88723">
    <property type="entry name" value="PIN domain-like"/>
    <property type="match status" value="1"/>
</dbReference>
<dbReference type="AlphaFoldDB" id="A0A7I8DIU3"/>
<organism evidence="2 3">
    <name type="scientific">Effusibacillus dendaii</name>
    <dbReference type="NCBI Taxonomy" id="2743772"/>
    <lineage>
        <taxon>Bacteria</taxon>
        <taxon>Bacillati</taxon>
        <taxon>Bacillota</taxon>
        <taxon>Bacilli</taxon>
        <taxon>Bacillales</taxon>
        <taxon>Alicyclobacillaceae</taxon>
        <taxon>Effusibacillus</taxon>
    </lineage>
</organism>
<keyword evidence="3" id="KW-1185">Reference proteome</keyword>
<name>A0A7I8DIU3_9BACL</name>
<dbReference type="Pfam" id="PF01850">
    <property type="entry name" value="PIN"/>
    <property type="match status" value="1"/>
</dbReference>
<accession>A0A7I8DIU3</accession>
<gene>
    <name evidence="2" type="ORF">skT53_27460</name>
</gene>
<dbReference type="EMBL" id="AP023366">
    <property type="protein sequence ID" value="BCJ87761.1"/>
    <property type="molecule type" value="Genomic_DNA"/>
</dbReference>
<dbReference type="KEGG" id="eff:skT53_27460"/>
<dbReference type="Gene3D" id="3.40.50.1010">
    <property type="entry name" value="5'-nuclease"/>
    <property type="match status" value="1"/>
</dbReference>
<protein>
    <recommendedName>
        <fullName evidence="1">PIN domain-containing protein</fullName>
    </recommendedName>
</protein>
<proteinExistence type="predicted"/>
<evidence type="ECO:0000313" key="3">
    <source>
        <dbReference type="Proteomes" id="UP000593802"/>
    </source>
</evidence>
<feature type="domain" description="PIN" evidence="1">
    <location>
        <begin position="7"/>
        <end position="121"/>
    </location>
</feature>
<evidence type="ECO:0000313" key="2">
    <source>
        <dbReference type="EMBL" id="BCJ87761.1"/>
    </source>
</evidence>
<evidence type="ECO:0000259" key="1">
    <source>
        <dbReference type="Pfam" id="PF01850"/>
    </source>
</evidence>
<sequence>MAHKVWVDTNVIISFLTKDSNGIEAAQLMEKVQSGEVTLKVPSIVIAECCWVLEGPRFGYTPSDIATTLTHLIYADGIEVDEKSVILESLQNYAAHGIDFTDAYMAAHSRANPPDHVATFNIKDFQKLGITVSRPKDI</sequence>
<dbReference type="Proteomes" id="UP000593802">
    <property type="component" value="Chromosome"/>
</dbReference>
<reference evidence="2 3" key="1">
    <citation type="submission" date="2020-08" db="EMBL/GenBank/DDBJ databases">
        <title>Complete Genome Sequence of Effusibacillus dendaii Strain skT53, Isolated from Farmland soil.</title>
        <authorList>
            <person name="Konishi T."/>
            <person name="Kawasaki H."/>
        </authorList>
    </citation>
    <scope>NUCLEOTIDE SEQUENCE [LARGE SCALE GENOMIC DNA]</scope>
    <source>
        <strain evidence="3">skT53</strain>
    </source>
</reference>
<dbReference type="RefSeq" id="WP_200758104.1">
    <property type="nucleotide sequence ID" value="NZ_AP023366.1"/>
</dbReference>